<dbReference type="EMBL" id="JARK01001449">
    <property type="protein sequence ID" value="EYC00726.1"/>
    <property type="molecule type" value="Genomic_DNA"/>
</dbReference>
<accession>A0A016TDE5</accession>
<dbReference type="Proteomes" id="UP000024635">
    <property type="component" value="Unassembled WGS sequence"/>
</dbReference>
<comment type="caution">
    <text evidence="1">The sequence shown here is derived from an EMBL/GenBank/DDBJ whole genome shotgun (WGS) entry which is preliminary data.</text>
</comment>
<dbReference type="AlphaFoldDB" id="A0A016TDE5"/>
<sequence>MYGTNPEKTQIRHYSDDYIVSGAVAPCSFRAQTFAKMEPHVDEAPCECRIAIALYATELCFQLRFLTWVHLWPILYYRSLHLTQQKPIKET</sequence>
<evidence type="ECO:0000313" key="2">
    <source>
        <dbReference type="Proteomes" id="UP000024635"/>
    </source>
</evidence>
<reference evidence="2" key="1">
    <citation type="journal article" date="2015" name="Nat. Genet.">
        <title>The genome and transcriptome of the zoonotic hookworm Ancylostoma ceylanicum identify infection-specific gene families.</title>
        <authorList>
            <person name="Schwarz E.M."/>
            <person name="Hu Y."/>
            <person name="Antoshechkin I."/>
            <person name="Miller M.M."/>
            <person name="Sternberg P.W."/>
            <person name="Aroian R.V."/>
        </authorList>
    </citation>
    <scope>NUCLEOTIDE SEQUENCE</scope>
    <source>
        <strain evidence="2">HY135</strain>
    </source>
</reference>
<proteinExistence type="predicted"/>
<gene>
    <name evidence="1" type="primary">Acey_s0113.g371</name>
    <name evidence="1" type="ORF">Y032_0113g371</name>
</gene>
<organism evidence="1 2">
    <name type="scientific">Ancylostoma ceylanicum</name>
    <dbReference type="NCBI Taxonomy" id="53326"/>
    <lineage>
        <taxon>Eukaryota</taxon>
        <taxon>Metazoa</taxon>
        <taxon>Ecdysozoa</taxon>
        <taxon>Nematoda</taxon>
        <taxon>Chromadorea</taxon>
        <taxon>Rhabditida</taxon>
        <taxon>Rhabditina</taxon>
        <taxon>Rhabditomorpha</taxon>
        <taxon>Strongyloidea</taxon>
        <taxon>Ancylostomatidae</taxon>
        <taxon>Ancylostomatinae</taxon>
        <taxon>Ancylostoma</taxon>
    </lineage>
</organism>
<keyword evidence="2" id="KW-1185">Reference proteome</keyword>
<evidence type="ECO:0000313" key="1">
    <source>
        <dbReference type="EMBL" id="EYC00726.1"/>
    </source>
</evidence>
<protein>
    <submittedName>
        <fullName evidence="1">Uncharacterized protein</fullName>
    </submittedName>
</protein>
<name>A0A016TDE5_9BILA</name>